<proteinExistence type="predicted"/>
<evidence type="ECO:0000313" key="1">
    <source>
        <dbReference type="EMBL" id="AOZ06703.1"/>
    </source>
</evidence>
<dbReference type="EMBL" id="CP017754">
    <property type="protein sequence ID" value="AOZ06703.1"/>
    <property type="molecule type" value="Genomic_DNA"/>
</dbReference>
<organism evidence="1 2">
    <name type="scientific">Cupriavidus malaysiensis</name>
    <dbReference type="NCBI Taxonomy" id="367825"/>
    <lineage>
        <taxon>Bacteria</taxon>
        <taxon>Pseudomonadati</taxon>
        <taxon>Pseudomonadota</taxon>
        <taxon>Betaproteobacteria</taxon>
        <taxon>Burkholderiales</taxon>
        <taxon>Burkholderiaceae</taxon>
        <taxon>Cupriavidus</taxon>
    </lineage>
</organism>
<accession>A0ABN4THN3</accession>
<protein>
    <submittedName>
        <fullName evidence="1">Uncharacterized protein</fullName>
    </submittedName>
</protein>
<gene>
    <name evidence="1" type="ORF">BKK80_13440</name>
</gene>
<reference evidence="1 2" key="1">
    <citation type="submission" date="2016-10" db="EMBL/GenBank/DDBJ databases">
        <title>Complete genome sequences of three Cupriavidus strains isolated from various Malaysian environments.</title>
        <authorList>
            <person name="Abdullah A.A.-A."/>
            <person name="Shafie N.A.H."/>
            <person name="Lau N.S."/>
        </authorList>
    </citation>
    <scope>NUCLEOTIDE SEQUENCE [LARGE SCALE GENOMIC DNA]</scope>
    <source>
        <strain evidence="1 2">USMAA1020</strain>
    </source>
</reference>
<sequence length="116" mass="11523">MINGDLVEVSAGLSFYPSGAAQNPPTAGAALAVTAAVQQISLPATLTRAATVRIANYGTQPIAFAYGTAAGLTMANGVFMLAGTVETFYLPAGTSKLSLIAPGPGSTVYVSVGDAQ</sequence>
<name>A0ABN4THN3_9BURK</name>
<dbReference type="Proteomes" id="UP000177515">
    <property type="component" value="Chromosome 1"/>
</dbReference>
<evidence type="ECO:0000313" key="2">
    <source>
        <dbReference type="Proteomes" id="UP000177515"/>
    </source>
</evidence>
<keyword evidence="2" id="KW-1185">Reference proteome</keyword>